<organism evidence="2 3">
    <name type="scientific">Emiliania huxleyi (strain CCMP1516)</name>
    <dbReference type="NCBI Taxonomy" id="280463"/>
    <lineage>
        <taxon>Eukaryota</taxon>
        <taxon>Haptista</taxon>
        <taxon>Haptophyta</taxon>
        <taxon>Prymnesiophyceae</taxon>
        <taxon>Isochrysidales</taxon>
        <taxon>Noelaerhabdaceae</taxon>
        <taxon>Emiliania</taxon>
    </lineage>
</organism>
<dbReference type="Pfam" id="PF05699">
    <property type="entry name" value="Dimer_Tnp_hAT"/>
    <property type="match status" value="1"/>
</dbReference>
<dbReference type="InterPro" id="IPR012337">
    <property type="entry name" value="RNaseH-like_sf"/>
</dbReference>
<dbReference type="GeneID" id="17254483"/>
<dbReference type="EnsemblProtists" id="EOD08420">
    <property type="protein sequence ID" value="EOD08420"/>
    <property type="gene ID" value="EMIHUDRAFT_106122"/>
</dbReference>
<dbReference type="InterPro" id="IPR008906">
    <property type="entry name" value="HATC_C_dom"/>
</dbReference>
<protein>
    <recommendedName>
        <fullName evidence="1">HAT C-terminal dimerisation domain-containing protein</fullName>
    </recommendedName>
</protein>
<dbReference type="GO" id="GO:0046983">
    <property type="term" value="F:protein dimerization activity"/>
    <property type="evidence" value="ECO:0007669"/>
    <property type="project" value="InterPro"/>
</dbReference>
<evidence type="ECO:0000313" key="2">
    <source>
        <dbReference type="EnsemblProtists" id="EOD08420"/>
    </source>
</evidence>
<dbReference type="KEGG" id="ehx:EMIHUDRAFT_106122"/>
<evidence type="ECO:0000259" key="1">
    <source>
        <dbReference type="Pfam" id="PF05699"/>
    </source>
</evidence>
<reference evidence="3" key="1">
    <citation type="journal article" date="2013" name="Nature">
        <title>Pan genome of the phytoplankton Emiliania underpins its global distribution.</title>
        <authorList>
            <person name="Read B.A."/>
            <person name="Kegel J."/>
            <person name="Klute M.J."/>
            <person name="Kuo A."/>
            <person name="Lefebvre S.C."/>
            <person name="Maumus F."/>
            <person name="Mayer C."/>
            <person name="Miller J."/>
            <person name="Monier A."/>
            <person name="Salamov A."/>
            <person name="Young J."/>
            <person name="Aguilar M."/>
            <person name="Claverie J.M."/>
            <person name="Frickenhaus S."/>
            <person name="Gonzalez K."/>
            <person name="Herman E.K."/>
            <person name="Lin Y.C."/>
            <person name="Napier J."/>
            <person name="Ogata H."/>
            <person name="Sarno A.F."/>
            <person name="Shmutz J."/>
            <person name="Schroeder D."/>
            <person name="de Vargas C."/>
            <person name="Verret F."/>
            <person name="von Dassow P."/>
            <person name="Valentin K."/>
            <person name="Van de Peer Y."/>
            <person name="Wheeler G."/>
            <person name="Dacks J.B."/>
            <person name="Delwiche C.F."/>
            <person name="Dyhrman S.T."/>
            <person name="Glockner G."/>
            <person name="John U."/>
            <person name="Richards T."/>
            <person name="Worden A.Z."/>
            <person name="Zhang X."/>
            <person name="Grigoriev I.V."/>
            <person name="Allen A.E."/>
            <person name="Bidle K."/>
            <person name="Borodovsky M."/>
            <person name="Bowler C."/>
            <person name="Brownlee C."/>
            <person name="Cock J.M."/>
            <person name="Elias M."/>
            <person name="Gladyshev V.N."/>
            <person name="Groth M."/>
            <person name="Guda C."/>
            <person name="Hadaegh A."/>
            <person name="Iglesias-Rodriguez M.D."/>
            <person name="Jenkins J."/>
            <person name="Jones B.M."/>
            <person name="Lawson T."/>
            <person name="Leese F."/>
            <person name="Lindquist E."/>
            <person name="Lobanov A."/>
            <person name="Lomsadze A."/>
            <person name="Malik S.B."/>
            <person name="Marsh M.E."/>
            <person name="Mackinder L."/>
            <person name="Mock T."/>
            <person name="Mueller-Roeber B."/>
            <person name="Pagarete A."/>
            <person name="Parker M."/>
            <person name="Probert I."/>
            <person name="Quesneville H."/>
            <person name="Raines C."/>
            <person name="Rensing S.A."/>
            <person name="Riano-Pachon D.M."/>
            <person name="Richier S."/>
            <person name="Rokitta S."/>
            <person name="Shiraiwa Y."/>
            <person name="Soanes D.M."/>
            <person name="van der Giezen M."/>
            <person name="Wahlund T.M."/>
            <person name="Williams B."/>
            <person name="Wilson W."/>
            <person name="Wolfe G."/>
            <person name="Wurch L.L."/>
        </authorList>
    </citation>
    <scope>NUCLEOTIDE SEQUENCE</scope>
</reference>
<dbReference type="AlphaFoldDB" id="A0A0D3IAY5"/>
<evidence type="ECO:0000313" key="3">
    <source>
        <dbReference type="Proteomes" id="UP000013827"/>
    </source>
</evidence>
<dbReference type="Proteomes" id="UP000013827">
    <property type="component" value="Unassembled WGS sequence"/>
</dbReference>
<dbReference type="RefSeq" id="XP_005760849.1">
    <property type="nucleotide sequence ID" value="XM_005760792.1"/>
</dbReference>
<reference evidence="2" key="2">
    <citation type="submission" date="2024-10" db="UniProtKB">
        <authorList>
            <consortium name="EnsemblProtists"/>
        </authorList>
    </citation>
    <scope>IDENTIFICATION</scope>
</reference>
<dbReference type="HOGENOM" id="CLU_1520606_0_0_1"/>
<dbReference type="SUPFAM" id="SSF53098">
    <property type="entry name" value="Ribonuclease H-like"/>
    <property type="match status" value="1"/>
</dbReference>
<accession>A0A0D3IAY5</accession>
<dbReference type="PaxDb" id="2903-EOD08420"/>
<keyword evidence="3" id="KW-1185">Reference proteome</keyword>
<name>A0A0D3IAY5_EMIH1</name>
<proteinExistence type="predicted"/>
<feature type="domain" description="HAT C-terminal dimerisation" evidence="1">
    <location>
        <begin position="107"/>
        <end position="169"/>
    </location>
</feature>
<sequence length="177" mass="19636">MDEWKRLAAAAKGGITYLRNRLTGNLPAQQKNFDCSHMYEVLRVVQAFDPSWAAQHLDANVVNALAVVKPLRNMTAALLGELPAYLVATAGVVIDHSEGKEDHSFTEQVLKWWATNGSKFPAWAEAAQIIFAFTPNSAAAERVFSMLKSMFGDQQMETLADIIQTALMLRINERRVG</sequence>